<organism evidence="4">
    <name type="scientific">Nicotiana tabacum</name>
    <name type="common">Common tobacco</name>
    <dbReference type="NCBI Taxonomy" id="4097"/>
    <lineage>
        <taxon>Eukaryota</taxon>
        <taxon>Viridiplantae</taxon>
        <taxon>Streptophyta</taxon>
        <taxon>Embryophyta</taxon>
        <taxon>Tracheophyta</taxon>
        <taxon>Spermatophyta</taxon>
        <taxon>Magnoliopsida</taxon>
        <taxon>eudicotyledons</taxon>
        <taxon>Gunneridae</taxon>
        <taxon>Pentapetalae</taxon>
        <taxon>asterids</taxon>
        <taxon>lamiids</taxon>
        <taxon>Solanales</taxon>
        <taxon>Solanaceae</taxon>
        <taxon>Nicotianoideae</taxon>
        <taxon>Nicotianeae</taxon>
        <taxon>Nicotiana</taxon>
    </lineage>
</organism>
<dbReference type="GeneID" id="107791145"/>
<reference key="1">
    <citation type="journal article" date="2014" name="Nat. Commun.">
        <title>The tobacco genome sequence and its comparison with those of tomato and potato.</title>
        <authorList>
            <person name="Sierro N."/>
            <person name="Battey J.N."/>
            <person name="Ouadi S."/>
            <person name="Bakaher N."/>
            <person name="Bovet L."/>
            <person name="Willig A."/>
            <person name="Goepfert S."/>
            <person name="Peitsch M.C."/>
            <person name="Ivanov N.V."/>
        </authorList>
    </citation>
    <scope>NUCLEOTIDE SEQUENCE [LARGE SCALE GENOMIC DNA]</scope>
    <source>
        <strain>cv. TN90</strain>
    </source>
</reference>
<gene>
    <name evidence="3 4" type="primary">LOC107791145</name>
</gene>
<reference evidence="3 4" key="2">
    <citation type="submission" date="2025-04" db="UniProtKB">
        <authorList>
            <consortium name="RefSeq"/>
        </authorList>
    </citation>
    <scope>IDENTIFICATION</scope>
</reference>
<feature type="compositionally biased region" description="Polar residues" evidence="1">
    <location>
        <begin position="60"/>
        <end position="74"/>
    </location>
</feature>
<sequence>MLPPDIVKQVGRPKVKRNREPDEVRKKIGQWSQSRKGTHMTCSNCGEPNHNARGCFKPNSFGNVTSCSQTQESDQPNHNERSCYKLKSTGKSSQSSKRKGASCSQTQESYAMESDQESQTDFGPFAATQEVEPYGPEVDNEEDPQLRPMVVSETQSRIERGNLRGPTTGARKIKFTGGDHIGASTPTNLPYSPTKLTWKGKTAISSSQVQLEARKRNTKMMAKKGKRKIASNDEDFL</sequence>
<dbReference type="KEGG" id="nta:107791145"/>
<dbReference type="OrthoDB" id="1280323at2759"/>
<dbReference type="OMA" id="HNERSCY"/>
<evidence type="ECO:0000313" key="2">
    <source>
        <dbReference type="Proteomes" id="UP000790787"/>
    </source>
</evidence>
<dbReference type="RefSeq" id="XP_016468642.1">
    <property type="nucleotide sequence ID" value="XM_016613156.1"/>
</dbReference>
<proteinExistence type="predicted"/>
<dbReference type="AlphaFoldDB" id="A0A1S3ZWE2"/>
<feature type="compositionally biased region" description="Polar residues" evidence="1">
    <location>
        <begin position="30"/>
        <end position="46"/>
    </location>
</feature>
<evidence type="ECO:0000256" key="1">
    <source>
        <dbReference type="SAM" id="MobiDB-lite"/>
    </source>
</evidence>
<protein>
    <submittedName>
        <fullName evidence="3 4">Uncharacterized protein</fullName>
    </submittedName>
</protein>
<name>A0A1S3ZWE2_TOBAC</name>
<feature type="region of interest" description="Disordered" evidence="1">
    <location>
        <begin position="1"/>
        <end position="171"/>
    </location>
</feature>
<dbReference type="Proteomes" id="UP000790787">
    <property type="component" value="Chromosome 4"/>
</dbReference>
<evidence type="ECO:0000313" key="3">
    <source>
        <dbReference type="RefSeq" id="XP_016468642.1"/>
    </source>
</evidence>
<keyword evidence="2" id="KW-1185">Reference proteome</keyword>
<feature type="region of interest" description="Disordered" evidence="1">
    <location>
        <begin position="208"/>
        <end position="237"/>
    </location>
</feature>
<accession>A0A1S3ZWE2</accession>
<evidence type="ECO:0000313" key="4">
    <source>
        <dbReference type="RefSeq" id="XP_016468643.1"/>
    </source>
</evidence>
<dbReference type="RefSeq" id="XP_016468643.1">
    <property type="nucleotide sequence ID" value="XM_016613157.1"/>
</dbReference>
<feature type="compositionally biased region" description="Basic residues" evidence="1">
    <location>
        <begin position="216"/>
        <end position="229"/>
    </location>
</feature>
<dbReference type="PaxDb" id="4097-A0A1S3ZWE2"/>